<reference evidence="1" key="2">
    <citation type="journal article" date="2023" name="BMC Genomics">
        <title>Pest status, molecular evolution, and epigenetic factors derived from the genome assembly of Frankliniella fusca, a thysanopteran phytovirus vector.</title>
        <authorList>
            <person name="Catto M.A."/>
            <person name="Labadie P.E."/>
            <person name="Jacobson A.L."/>
            <person name="Kennedy G.G."/>
            <person name="Srinivasan R."/>
            <person name="Hunt B.G."/>
        </authorList>
    </citation>
    <scope>NUCLEOTIDE SEQUENCE</scope>
    <source>
        <strain evidence="1">PL_HMW_Pooled</strain>
    </source>
</reference>
<sequence>YFSDASLTCLNIFRLPRLRRLHFHTDSSAPAAATRTTTPWYDNCLGSGEWNVVQNFVLVQLKLHKIQQAVDNPRLREGV</sequence>
<keyword evidence="2" id="KW-1185">Reference proteome</keyword>
<gene>
    <name evidence="1" type="ORF">KUF71_001663</name>
</gene>
<accession>A0AAE1HKI4</accession>
<dbReference type="EMBL" id="JAHWGI010001134">
    <property type="protein sequence ID" value="KAK3923004.1"/>
    <property type="molecule type" value="Genomic_DNA"/>
</dbReference>
<feature type="non-terminal residue" evidence="1">
    <location>
        <position position="1"/>
    </location>
</feature>
<organism evidence="1 2">
    <name type="scientific">Frankliniella fusca</name>
    <dbReference type="NCBI Taxonomy" id="407009"/>
    <lineage>
        <taxon>Eukaryota</taxon>
        <taxon>Metazoa</taxon>
        <taxon>Ecdysozoa</taxon>
        <taxon>Arthropoda</taxon>
        <taxon>Hexapoda</taxon>
        <taxon>Insecta</taxon>
        <taxon>Pterygota</taxon>
        <taxon>Neoptera</taxon>
        <taxon>Paraneoptera</taxon>
        <taxon>Thysanoptera</taxon>
        <taxon>Terebrantia</taxon>
        <taxon>Thripoidea</taxon>
        <taxon>Thripidae</taxon>
        <taxon>Frankliniella</taxon>
    </lineage>
</organism>
<dbReference type="GO" id="GO:0016301">
    <property type="term" value="F:kinase activity"/>
    <property type="evidence" value="ECO:0007669"/>
    <property type="project" value="UniProtKB-KW"/>
</dbReference>
<keyword evidence="1" id="KW-0808">Transferase</keyword>
<dbReference type="AlphaFoldDB" id="A0AAE1HKI4"/>
<reference evidence="1" key="1">
    <citation type="submission" date="2021-07" db="EMBL/GenBank/DDBJ databases">
        <authorList>
            <person name="Catto M.A."/>
            <person name="Jacobson A."/>
            <person name="Kennedy G."/>
            <person name="Labadie P."/>
            <person name="Hunt B.G."/>
            <person name="Srinivasan R."/>
        </authorList>
    </citation>
    <scope>NUCLEOTIDE SEQUENCE</scope>
    <source>
        <strain evidence="1">PL_HMW_Pooled</strain>
        <tissue evidence="1">Head</tissue>
    </source>
</reference>
<protein>
    <submittedName>
        <fullName evidence="1">Serine/threonine-protein kinase ssn3</fullName>
    </submittedName>
</protein>
<proteinExistence type="predicted"/>
<evidence type="ECO:0000313" key="1">
    <source>
        <dbReference type="EMBL" id="KAK3923004.1"/>
    </source>
</evidence>
<comment type="caution">
    <text evidence="1">The sequence shown here is derived from an EMBL/GenBank/DDBJ whole genome shotgun (WGS) entry which is preliminary data.</text>
</comment>
<dbReference type="Proteomes" id="UP001219518">
    <property type="component" value="Unassembled WGS sequence"/>
</dbReference>
<name>A0AAE1HKI4_9NEOP</name>
<evidence type="ECO:0000313" key="2">
    <source>
        <dbReference type="Proteomes" id="UP001219518"/>
    </source>
</evidence>
<keyword evidence="1" id="KW-0418">Kinase</keyword>